<sequence length="341" mass="35722">MAGRNFKAIGLTSLMALSLSACGWVQEDPYQQSYRGGYADMQQASAPPQTRVMQTADATWLMPDQTPKPVPTATELAELKQANTRIAELEDEIAALRNDMSMMMPALTKLAGGEAVGPVDAEPVMASGVAGNLNQIQTAAGGSLAAGEIGRVHQDYTPESAYDEEPEAGADSDAALTGAAKAAPPAPVRPLVPPAEAPAYHRPPSTTAPAVATAAPAPTNAAYTPPVLDVTSIQAVRFGQHDNGKSRLVIDTSAARDFHYDIDNAERILVLEIPGTVWNAGPVTKNILDHPLVQSMTAAPDGQGGTRVVFQLLKPVQVLWSQAIPPSGSQGHRIVVDIASN</sequence>
<feature type="compositionally biased region" description="Low complexity" evidence="2">
    <location>
        <begin position="203"/>
        <end position="213"/>
    </location>
</feature>
<gene>
    <name evidence="5" type="ORF">HYS17_03990</name>
</gene>
<proteinExistence type="predicted"/>
<feature type="domain" description="AMIN" evidence="4">
    <location>
        <begin position="235"/>
        <end position="337"/>
    </location>
</feature>
<dbReference type="Pfam" id="PF11741">
    <property type="entry name" value="AMIN"/>
    <property type="match status" value="1"/>
</dbReference>
<accession>A0A7T5UHZ4</accession>
<evidence type="ECO:0000256" key="1">
    <source>
        <dbReference type="SAM" id="Coils"/>
    </source>
</evidence>
<dbReference type="AlphaFoldDB" id="A0A7T5UHZ4"/>
<evidence type="ECO:0000256" key="2">
    <source>
        <dbReference type="SAM" id="MobiDB-lite"/>
    </source>
</evidence>
<evidence type="ECO:0000256" key="3">
    <source>
        <dbReference type="SAM" id="SignalP"/>
    </source>
</evidence>
<dbReference type="PROSITE" id="PS51257">
    <property type="entry name" value="PROKAR_LIPOPROTEIN"/>
    <property type="match status" value="1"/>
</dbReference>
<evidence type="ECO:0000259" key="4">
    <source>
        <dbReference type="Pfam" id="PF11741"/>
    </source>
</evidence>
<dbReference type="Gene3D" id="2.60.40.3500">
    <property type="match status" value="1"/>
</dbReference>
<keyword evidence="3" id="KW-0732">Signal</keyword>
<reference evidence="5 6" key="1">
    <citation type="submission" date="2020-07" db="EMBL/GenBank/DDBJ databases">
        <title>Huge and variable diversity of episymbiotic CPR bacteria and DPANN archaea in groundwater ecosystems.</title>
        <authorList>
            <person name="He C.Y."/>
            <person name="Keren R."/>
            <person name="Whittaker M."/>
            <person name="Farag I.F."/>
            <person name="Doudna J."/>
            <person name="Cate J.H.D."/>
            <person name="Banfield J.F."/>
        </authorList>
    </citation>
    <scope>NUCLEOTIDE SEQUENCE [LARGE SCALE GENOMIC DNA]</scope>
    <source>
        <strain evidence="5">NC_groundwater_70_Ag_B-0.1um_54_66</strain>
    </source>
</reference>
<feature type="compositionally biased region" description="Pro residues" evidence="2">
    <location>
        <begin position="184"/>
        <end position="196"/>
    </location>
</feature>
<feature type="region of interest" description="Disordered" evidence="2">
    <location>
        <begin position="178"/>
        <end position="213"/>
    </location>
</feature>
<dbReference type="Proteomes" id="UP000595362">
    <property type="component" value="Chromosome"/>
</dbReference>
<feature type="chain" id="PRO_5032956119" evidence="3">
    <location>
        <begin position="24"/>
        <end position="341"/>
    </location>
</feature>
<keyword evidence="1" id="KW-0175">Coiled coil</keyword>
<name>A0A7T5UHZ4_9BACT</name>
<evidence type="ECO:0000313" key="5">
    <source>
        <dbReference type="EMBL" id="QQG36940.1"/>
    </source>
</evidence>
<protein>
    <submittedName>
        <fullName evidence="5">AMIN domain-containing protein</fullName>
    </submittedName>
</protein>
<dbReference type="EMBL" id="CP066681">
    <property type="protein sequence ID" value="QQG36940.1"/>
    <property type="molecule type" value="Genomic_DNA"/>
</dbReference>
<feature type="coiled-coil region" evidence="1">
    <location>
        <begin position="72"/>
        <end position="99"/>
    </location>
</feature>
<evidence type="ECO:0000313" key="6">
    <source>
        <dbReference type="Proteomes" id="UP000595362"/>
    </source>
</evidence>
<dbReference type="InterPro" id="IPR021731">
    <property type="entry name" value="AMIN_dom"/>
</dbReference>
<feature type="signal peptide" evidence="3">
    <location>
        <begin position="1"/>
        <end position="23"/>
    </location>
</feature>
<organism evidence="5 6">
    <name type="scientific">Micavibrio aeruginosavorus</name>
    <dbReference type="NCBI Taxonomy" id="349221"/>
    <lineage>
        <taxon>Bacteria</taxon>
        <taxon>Pseudomonadati</taxon>
        <taxon>Bdellovibrionota</taxon>
        <taxon>Bdellovibrionia</taxon>
        <taxon>Bdellovibrionales</taxon>
        <taxon>Pseudobdellovibrionaceae</taxon>
        <taxon>Micavibrio</taxon>
    </lineage>
</organism>